<dbReference type="GO" id="GO:0016740">
    <property type="term" value="F:transferase activity"/>
    <property type="evidence" value="ECO:0007669"/>
    <property type="project" value="UniProtKB-KW"/>
</dbReference>
<keyword evidence="1" id="KW-0677">Repeat</keyword>
<dbReference type="PANTHER" id="PTHR43855">
    <property type="entry name" value="THIOSULFATE SULFURTRANSFERASE"/>
    <property type="match status" value="1"/>
</dbReference>
<dbReference type="Proteomes" id="UP001589834">
    <property type="component" value="Unassembled WGS sequence"/>
</dbReference>
<dbReference type="InterPro" id="IPR036873">
    <property type="entry name" value="Rhodanese-like_dom_sf"/>
</dbReference>
<keyword evidence="5" id="KW-1185">Reference proteome</keyword>
<dbReference type="PROSITE" id="PS51257">
    <property type="entry name" value="PROKAR_LIPOPROTEIN"/>
    <property type="match status" value="1"/>
</dbReference>
<dbReference type="SUPFAM" id="SSF52821">
    <property type="entry name" value="Rhodanese/Cell cycle control phosphatase"/>
    <property type="match status" value="2"/>
</dbReference>
<evidence type="ECO:0000259" key="3">
    <source>
        <dbReference type="PROSITE" id="PS50206"/>
    </source>
</evidence>
<dbReference type="PROSITE" id="PS00380">
    <property type="entry name" value="RHODANESE_1"/>
    <property type="match status" value="1"/>
</dbReference>
<dbReference type="EMBL" id="JBHLTN010000014">
    <property type="protein sequence ID" value="MFC0592388.1"/>
    <property type="molecule type" value="Genomic_DNA"/>
</dbReference>
<comment type="caution">
    <text evidence="4">The sequence shown here is derived from an EMBL/GenBank/DDBJ whole genome shotgun (WGS) entry which is preliminary data.</text>
</comment>
<dbReference type="Pfam" id="PF00581">
    <property type="entry name" value="Rhodanese"/>
    <property type="match status" value="2"/>
</dbReference>
<proteinExistence type="predicted"/>
<evidence type="ECO:0000256" key="2">
    <source>
        <dbReference type="SAM" id="SignalP"/>
    </source>
</evidence>
<dbReference type="SMART" id="SM00450">
    <property type="entry name" value="RHOD"/>
    <property type="match status" value="2"/>
</dbReference>
<reference evidence="4 5" key="1">
    <citation type="submission" date="2024-09" db="EMBL/GenBank/DDBJ databases">
        <authorList>
            <person name="Sun Q."/>
            <person name="Mori K."/>
        </authorList>
    </citation>
    <scope>NUCLEOTIDE SEQUENCE [LARGE SCALE GENOMIC DNA]</scope>
    <source>
        <strain evidence="4 5">NCAIM B.02336</strain>
    </source>
</reference>
<feature type="domain" description="Rhodanese" evidence="3">
    <location>
        <begin position="173"/>
        <end position="298"/>
    </location>
</feature>
<dbReference type="RefSeq" id="WP_377481653.1">
    <property type="nucleotide sequence ID" value="NZ_JBHLTN010000014.1"/>
</dbReference>
<gene>
    <name evidence="4" type="ORF">ACFFGG_07450</name>
</gene>
<evidence type="ECO:0000256" key="1">
    <source>
        <dbReference type="ARBA" id="ARBA00022737"/>
    </source>
</evidence>
<name>A0ABV6PTJ7_9BURK</name>
<dbReference type="PROSITE" id="PS50206">
    <property type="entry name" value="RHODANESE_3"/>
    <property type="match status" value="2"/>
</dbReference>
<protein>
    <submittedName>
        <fullName evidence="4">Sulfurtransferase</fullName>
        <ecNumber evidence="4">2.8.1.-</ecNumber>
    </submittedName>
</protein>
<organism evidence="4 5">
    <name type="scientific">Ottowia pentelensis</name>
    <dbReference type="NCBI Taxonomy" id="511108"/>
    <lineage>
        <taxon>Bacteria</taxon>
        <taxon>Pseudomonadati</taxon>
        <taxon>Pseudomonadota</taxon>
        <taxon>Betaproteobacteria</taxon>
        <taxon>Burkholderiales</taxon>
        <taxon>Comamonadaceae</taxon>
        <taxon>Ottowia</taxon>
    </lineage>
</organism>
<dbReference type="PANTHER" id="PTHR43855:SF1">
    <property type="entry name" value="THIOSULFATE SULFURTRANSFERASE"/>
    <property type="match status" value="1"/>
</dbReference>
<dbReference type="InterPro" id="IPR051126">
    <property type="entry name" value="Thiosulfate_sulfurtransferase"/>
</dbReference>
<feature type="signal peptide" evidence="2">
    <location>
        <begin position="1"/>
        <end position="23"/>
    </location>
</feature>
<keyword evidence="2" id="KW-0732">Signal</keyword>
<evidence type="ECO:0000313" key="5">
    <source>
        <dbReference type="Proteomes" id="UP001589834"/>
    </source>
</evidence>
<sequence length="330" mass="35104">MRTPSLHAALAVTLACCASLAQAQVIVDTPQVQAALQRSVQVWDVRSDKDFARGHLPGALSVGDAAAALRDANSEDFLPTAEVAQILGAAGIDPAKETVVYGDRGTWNAYFGRYALRYFGGTRVTVYHEGIEGWQVAGLPVETGAAKATPVALTLAPNAAVAVSTQEVLARVGKQDVQIVDARTPREFAGADIRALRGGHIPGAVNIPYEMNWSDPATLQKLAQKTVGDSRGMSLKAQPELQALYAKLDPNKETVVYCQSGARASETAGVLEQLGFKNVKVYDSSWLGYGNKLDAPAENETTFNVGALNGRIAAMQKRIDALEKELAAKK</sequence>
<feature type="chain" id="PRO_5046909370" evidence="2">
    <location>
        <begin position="24"/>
        <end position="330"/>
    </location>
</feature>
<dbReference type="InterPro" id="IPR001307">
    <property type="entry name" value="Thiosulphate_STrfase_CS"/>
</dbReference>
<dbReference type="EC" id="2.8.1.-" evidence="4"/>
<feature type="domain" description="Rhodanese" evidence="3">
    <location>
        <begin position="36"/>
        <end position="143"/>
    </location>
</feature>
<dbReference type="CDD" id="cd01449">
    <property type="entry name" value="TST_Repeat_2"/>
    <property type="match status" value="1"/>
</dbReference>
<accession>A0ABV6PTJ7</accession>
<dbReference type="Gene3D" id="3.40.250.10">
    <property type="entry name" value="Rhodanese-like domain"/>
    <property type="match status" value="2"/>
</dbReference>
<keyword evidence="4" id="KW-0808">Transferase</keyword>
<dbReference type="InterPro" id="IPR001763">
    <property type="entry name" value="Rhodanese-like_dom"/>
</dbReference>
<evidence type="ECO:0000313" key="4">
    <source>
        <dbReference type="EMBL" id="MFC0592388.1"/>
    </source>
</evidence>